<protein>
    <submittedName>
        <fullName evidence="1">Uncharacterized protein</fullName>
    </submittedName>
</protein>
<sequence>MEPWQARASQFHPFLIASIDELPNELRPLVEVALPPDATLSSGLVIPANYRSKTPDAEPEVIPAQALIFTGEGMWHVQAPEIDQPAPAPIYIQPDNIRWIRSSHLLLYGRIEIASAVQGKPVLLDIEFNAVGWRQKDQNWRNLVARAVGMPPIRAGITPVPSERDRTILEGTPEKFVDGLFRYGLYTGERLLAATFQPAVWQHRLIAFDEQRTPDTLLALTNASTLILSEERALVRHSDDLGMLITRIPRQAIVDLQVDKGDPVDEVVFLLERGGVADAYRLSLAHDTAQTWLDIWGKR</sequence>
<dbReference type="RefSeq" id="WP_014433888.1">
    <property type="nucleotide sequence ID" value="NC_017079.1"/>
</dbReference>
<dbReference type="AlphaFoldDB" id="I0I5X1"/>
<dbReference type="KEGG" id="cap:CLDAP_26190"/>
<evidence type="ECO:0000313" key="1">
    <source>
        <dbReference type="EMBL" id="BAM00659.1"/>
    </source>
</evidence>
<dbReference type="Proteomes" id="UP000007880">
    <property type="component" value="Chromosome"/>
</dbReference>
<name>I0I5X1_CALAS</name>
<keyword evidence="2" id="KW-1185">Reference proteome</keyword>
<dbReference type="EMBL" id="AP012337">
    <property type="protein sequence ID" value="BAM00659.1"/>
    <property type="molecule type" value="Genomic_DNA"/>
</dbReference>
<gene>
    <name evidence="1" type="ordered locus">CLDAP_26190</name>
</gene>
<proteinExistence type="predicted"/>
<reference evidence="1 2" key="1">
    <citation type="submission" date="2012-02" db="EMBL/GenBank/DDBJ databases">
        <title>Complete genome sequence of Caldilinea aerophila DSM 14535 (= NBRC 102666).</title>
        <authorList>
            <person name="Oguchi A."/>
            <person name="Hosoyama A."/>
            <person name="Sekine M."/>
            <person name="Fukai R."/>
            <person name="Kato Y."/>
            <person name="Nakamura S."/>
            <person name="Hanada S."/>
            <person name="Yamazaki S."/>
            <person name="Fujita N."/>
        </authorList>
    </citation>
    <scope>NUCLEOTIDE SEQUENCE [LARGE SCALE GENOMIC DNA]</scope>
    <source>
        <strain evidence="2">DSM 14535 / JCM 11387 / NBRC 104270 / STL-6-O1</strain>
    </source>
</reference>
<accession>I0I5X1</accession>
<dbReference type="STRING" id="926550.CLDAP_26190"/>
<organism evidence="1 2">
    <name type="scientific">Caldilinea aerophila (strain DSM 14535 / JCM 11387 / NBRC 104270 / STL-6-O1)</name>
    <dbReference type="NCBI Taxonomy" id="926550"/>
    <lineage>
        <taxon>Bacteria</taxon>
        <taxon>Bacillati</taxon>
        <taxon>Chloroflexota</taxon>
        <taxon>Caldilineae</taxon>
        <taxon>Caldilineales</taxon>
        <taxon>Caldilineaceae</taxon>
        <taxon>Caldilinea</taxon>
    </lineage>
</organism>
<evidence type="ECO:0000313" key="2">
    <source>
        <dbReference type="Proteomes" id="UP000007880"/>
    </source>
</evidence>
<dbReference type="HOGENOM" id="CLU_929644_0_0_0"/>